<evidence type="ECO:0000256" key="3">
    <source>
        <dbReference type="ARBA" id="ARBA00022538"/>
    </source>
</evidence>
<keyword evidence="4 10" id="KW-0812">Transmembrane</keyword>
<dbReference type="InterPro" id="IPR053952">
    <property type="entry name" value="K_trans_C"/>
</dbReference>
<dbReference type="RefSeq" id="XP_025601671.1">
    <property type="nucleotide sequence ID" value="XM_025740009.1"/>
</dbReference>
<feature type="domain" description="K+ potassium transporter integral membrane" evidence="12">
    <location>
        <begin position="30"/>
        <end position="517"/>
    </location>
</feature>
<evidence type="ECO:0000259" key="13">
    <source>
        <dbReference type="Pfam" id="PF22776"/>
    </source>
</evidence>
<sequence length="740" mass="79343">MGPRHSLVAGHRRCVCSCAALIAVLTPPASTVVYGDIGTSPLYVMNGIFPSTGPQPSAEDVLGVVSAIFWVWTLTVLVKYGLIVMQFGTGVGEGGPFAVYCSLFPKAVDEHDDPHGARDRALTTFWTKRSTRGGAGSEKADRRAALLHRAWVKPLLCGIALVGSAMTLADGLLTPAISVLSAAEGIAVVKPDTASAVVPISIGILLALGIAQWFGLKRISHAFAPAVFLWLMALLLTGAANVHTHPGIFRAVDPSRAVLYFVRTGNYDAFAGIVLAITGVEALFANLESLSREAVRIPLLLLVYPSLMLAYLGQGARLIEDPLVIENVFYRSIPGDAGGPIYWIMFALGLFATIVASQALLSASFAITRQLSHMGSLPPLAFTYPDADFGQPFSSVVNVVLIAAIVAVIGVAEHSANLSTAYGFAVVTTMLITTLLVSVSIVFVKHRSWLLALLFFVAFGFLDGLLWGATLRKIPHGAWFSLAVGGGLALFMWFWTWATSLVTSYELRNSSVLSSLLRKDDDETTPPTMHLLLPDGQTRRLSRAPAMAIFWKPHGGSGVPASFAHFLAQLATLPTLTVFLSVRHLAVPSVPRHQRLVVSRARAWPGIYAATLRIGCADKDSTSLAELNALLADAIRLNDLSDDEMLLLDTPGPLRASHIYPTSRAQSQPVPGSRRARAEADVGDEHTPLLRRSAATVLDYTRMLLIDVVFVRLQALFGADNAPLGSREPDVLRIAVPVRC</sequence>
<feature type="transmembrane region" description="Helical" evidence="10">
    <location>
        <begin position="341"/>
        <end position="368"/>
    </location>
</feature>
<dbReference type="Pfam" id="PF22776">
    <property type="entry name" value="K_trans_C"/>
    <property type="match status" value="1"/>
</dbReference>
<keyword evidence="6 10" id="KW-1133">Transmembrane helix</keyword>
<dbReference type="Pfam" id="PF02705">
    <property type="entry name" value="K_trans"/>
    <property type="match status" value="1"/>
</dbReference>
<feature type="transmembrane region" description="Helical" evidence="10">
    <location>
        <begin position="450"/>
        <end position="471"/>
    </location>
</feature>
<feature type="transmembrane region" description="Helical" evidence="10">
    <location>
        <begin position="421"/>
        <end position="443"/>
    </location>
</feature>
<keyword evidence="5" id="KW-0630">Potassium</keyword>
<evidence type="ECO:0000256" key="8">
    <source>
        <dbReference type="ARBA" id="ARBA00023136"/>
    </source>
</evidence>
<evidence type="ECO:0000313" key="14">
    <source>
        <dbReference type="EMBL" id="PWO01393.1"/>
    </source>
</evidence>
<evidence type="ECO:0000256" key="2">
    <source>
        <dbReference type="ARBA" id="ARBA00022448"/>
    </source>
</evidence>
<keyword evidence="8 10" id="KW-0472">Membrane</keyword>
<keyword evidence="7" id="KW-0406">Ion transport</keyword>
<keyword evidence="11" id="KW-0732">Signal</keyword>
<evidence type="ECO:0000313" key="15">
    <source>
        <dbReference type="Proteomes" id="UP000245946"/>
    </source>
</evidence>
<dbReference type="PANTHER" id="PTHR30540">
    <property type="entry name" value="OSMOTIC STRESS POTASSIUM TRANSPORTER"/>
    <property type="match status" value="1"/>
</dbReference>
<dbReference type="GO" id="GO:0015079">
    <property type="term" value="F:potassium ion transmembrane transporter activity"/>
    <property type="evidence" value="ECO:0007669"/>
    <property type="project" value="InterPro"/>
</dbReference>
<dbReference type="InterPro" id="IPR003855">
    <property type="entry name" value="K+_transporter"/>
</dbReference>
<evidence type="ECO:0000256" key="9">
    <source>
        <dbReference type="SAM" id="MobiDB-lite"/>
    </source>
</evidence>
<dbReference type="Proteomes" id="UP000245946">
    <property type="component" value="Unassembled WGS sequence"/>
</dbReference>
<proteinExistence type="predicted"/>
<accession>A0A316ZK59</accession>
<evidence type="ECO:0000256" key="11">
    <source>
        <dbReference type="SAM" id="SignalP"/>
    </source>
</evidence>
<dbReference type="PANTHER" id="PTHR30540:SF83">
    <property type="entry name" value="K+ POTASSIUM TRANSPORTER"/>
    <property type="match status" value="1"/>
</dbReference>
<feature type="transmembrane region" description="Helical" evidence="10">
    <location>
        <begin position="151"/>
        <end position="173"/>
    </location>
</feature>
<comment type="subcellular location">
    <subcellularLocation>
        <location evidence="1">Membrane</location>
        <topology evidence="1">Multi-pass membrane protein</topology>
    </subcellularLocation>
</comment>
<evidence type="ECO:0000256" key="7">
    <source>
        <dbReference type="ARBA" id="ARBA00023065"/>
    </source>
</evidence>
<feature type="signal peptide" evidence="11">
    <location>
        <begin position="1"/>
        <end position="31"/>
    </location>
</feature>
<evidence type="ECO:0000259" key="12">
    <source>
        <dbReference type="Pfam" id="PF02705"/>
    </source>
</evidence>
<name>A0A316ZK59_9BASI</name>
<dbReference type="InterPro" id="IPR053951">
    <property type="entry name" value="K_trans_N"/>
</dbReference>
<evidence type="ECO:0000256" key="4">
    <source>
        <dbReference type="ARBA" id="ARBA00022692"/>
    </source>
</evidence>
<keyword evidence="15" id="KW-1185">Reference proteome</keyword>
<evidence type="ECO:0000256" key="6">
    <source>
        <dbReference type="ARBA" id="ARBA00022989"/>
    </source>
</evidence>
<dbReference type="GO" id="GO:0016020">
    <property type="term" value="C:membrane"/>
    <property type="evidence" value="ECO:0007669"/>
    <property type="project" value="UniProtKB-SubCell"/>
</dbReference>
<evidence type="ECO:0000256" key="1">
    <source>
        <dbReference type="ARBA" id="ARBA00004141"/>
    </source>
</evidence>
<dbReference type="AlphaFoldDB" id="A0A316ZK59"/>
<feature type="chain" id="PRO_5016248523" evidence="11">
    <location>
        <begin position="32"/>
        <end position="740"/>
    </location>
</feature>
<feature type="transmembrane region" description="Helical" evidence="10">
    <location>
        <begin position="61"/>
        <end position="82"/>
    </location>
</feature>
<dbReference type="GeneID" id="37267555"/>
<dbReference type="STRING" id="58919.A0A316ZK59"/>
<keyword evidence="3" id="KW-0633">Potassium transport</keyword>
<evidence type="ECO:0000256" key="10">
    <source>
        <dbReference type="SAM" id="Phobius"/>
    </source>
</evidence>
<evidence type="ECO:0000256" key="5">
    <source>
        <dbReference type="ARBA" id="ARBA00022958"/>
    </source>
</evidence>
<organism evidence="14 15">
    <name type="scientific">Tilletiopsis washingtonensis</name>
    <dbReference type="NCBI Taxonomy" id="58919"/>
    <lineage>
        <taxon>Eukaryota</taxon>
        <taxon>Fungi</taxon>
        <taxon>Dikarya</taxon>
        <taxon>Basidiomycota</taxon>
        <taxon>Ustilaginomycotina</taxon>
        <taxon>Exobasidiomycetes</taxon>
        <taxon>Entylomatales</taxon>
        <taxon>Entylomatales incertae sedis</taxon>
        <taxon>Tilletiopsis</taxon>
    </lineage>
</organism>
<protein>
    <submittedName>
        <fullName evidence="14">Potassium transporter</fullName>
    </submittedName>
</protein>
<feature type="transmembrane region" description="Helical" evidence="10">
    <location>
        <begin position="269"/>
        <end position="287"/>
    </location>
</feature>
<keyword evidence="2" id="KW-0813">Transport</keyword>
<feature type="transmembrane region" description="Helical" evidence="10">
    <location>
        <begin position="477"/>
        <end position="498"/>
    </location>
</feature>
<dbReference type="OrthoDB" id="504708at2759"/>
<feature type="transmembrane region" description="Helical" evidence="10">
    <location>
        <begin position="227"/>
        <end position="249"/>
    </location>
</feature>
<feature type="domain" description="K+ potassium transporter C-terminal" evidence="13">
    <location>
        <begin position="545"/>
        <end position="638"/>
    </location>
</feature>
<gene>
    <name evidence="14" type="ORF">FA09DRAFT_292543</name>
</gene>
<dbReference type="EMBL" id="KZ819283">
    <property type="protein sequence ID" value="PWO01393.1"/>
    <property type="molecule type" value="Genomic_DNA"/>
</dbReference>
<feature type="transmembrane region" description="Helical" evidence="10">
    <location>
        <begin position="193"/>
        <end position="215"/>
    </location>
</feature>
<feature type="transmembrane region" description="Helical" evidence="10">
    <location>
        <begin position="389"/>
        <end position="409"/>
    </location>
</feature>
<feature type="region of interest" description="Disordered" evidence="9">
    <location>
        <begin position="662"/>
        <end position="683"/>
    </location>
</feature>
<reference evidence="14 15" key="1">
    <citation type="journal article" date="2018" name="Mol. Biol. Evol.">
        <title>Broad Genomic Sampling Reveals a Smut Pathogenic Ancestry of the Fungal Clade Ustilaginomycotina.</title>
        <authorList>
            <person name="Kijpornyongpan T."/>
            <person name="Mondo S.J."/>
            <person name="Barry K."/>
            <person name="Sandor L."/>
            <person name="Lee J."/>
            <person name="Lipzen A."/>
            <person name="Pangilinan J."/>
            <person name="LaButti K."/>
            <person name="Hainaut M."/>
            <person name="Henrissat B."/>
            <person name="Grigoriev I.V."/>
            <person name="Spatafora J.W."/>
            <person name="Aime M.C."/>
        </authorList>
    </citation>
    <scope>NUCLEOTIDE SEQUENCE [LARGE SCALE GENOMIC DNA]</scope>
    <source>
        <strain evidence="14 15">MCA 4186</strain>
    </source>
</reference>
<feature type="transmembrane region" description="Helical" evidence="10">
    <location>
        <begin position="294"/>
        <end position="313"/>
    </location>
</feature>